<dbReference type="GO" id="GO:0042795">
    <property type="term" value="P:snRNA transcription by RNA polymerase II"/>
    <property type="evidence" value="ECO:0007669"/>
    <property type="project" value="TreeGrafter"/>
</dbReference>
<sequence>MVSEISRGFREDCYNFLNGFTSHQSMDFRYFCQEWKRTGFNYVFYARNTEVELVEFTNEALVIVKHIFLAAKLPLDRIGAFYLLYALYFKQPTESFCKIRVSLADWREIKRFVLDRPEDELPQLVVIFWKMFIADAFRFVQDEKEYGYDSFFIKGGESGKYDDKVRESFKIIREAEKDFKSMKSITGLFTALDALEMGYNEMKESLDETEASSSNTATDKIPQSNLMQSLHKDLDAIIKVLSPDEGASAAAAEQEAAGCNNDELAVHSNESIGAKRSSLRERAFRRKINRRDLQIATATVSTTSVGSSGGSPSKGIRPRATKKKGINTSVFANVTLGSTDMSTDEDDA</sequence>
<dbReference type="GO" id="GO:0043565">
    <property type="term" value="F:sequence-specific DNA binding"/>
    <property type="evidence" value="ECO:0007669"/>
    <property type="project" value="TreeGrafter"/>
</dbReference>
<dbReference type="PANTHER" id="PTHR15131">
    <property type="entry name" value="SMALL NUCLEAR RNA ACTIVATING COMPLEX, POLYPEPTIDE 1"/>
    <property type="match status" value="1"/>
</dbReference>
<dbReference type="Pfam" id="PF09808">
    <property type="entry name" value="SNAPC1"/>
    <property type="match status" value="1"/>
</dbReference>
<dbReference type="GO" id="GO:0019185">
    <property type="term" value="C:snRNA-activating protein complex"/>
    <property type="evidence" value="ECO:0007669"/>
    <property type="project" value="TreeGrafter"/>
</dbReference>
<dbReference type="PANTHER" id="PTHR15131:SF3">
    <property type="entry name" value="SNRNA-ACTIVATING PROTEIN COMPLEX SUBUNIT 1"/>
    <property type="match status" value="1"/>
</dbReference>
<dbReference type="AlphaFoldDB" id="A0A1Q3G161"/>
<organism evidence="2">
    <name type="scientific">Culex tarsalis</name>
    <name type="common">Encephalitis mosquito</name>
    <dbReference type="NCBI Taxonomy" id="7177"/>
    <lineage>
        <taxon>Eukaryota</taxon>
        <taxon>Metazoa</taxon>
        <taxon>Ecdysozoa</taxon>
        <taxon>Arthropoda</taxon>
        <taxon>Hexapoda</taxon>
        <taxon>Insecta</taxon>
        <taxon>Pterygota</taxon>
        <taxon>Neoptera</taxon>
        <taxon>Endopterygota</taxon>
        <taxon>Diptera</taxon>
        <taxon>Nematocera</taxon>
        <taxon>Culicoidea</taxon>
        <taxon>Culicidae</taxon>
        <taxon>Culicinae</taxon>
        <taxon>Culicini</taxon>
        <taxon>Culex</taxon>
        <taxon>Culex</taxon>
    </lineage>
</organism>
<name>A0A1Q3G161_CULTA</name>
<protein>
    <recommendedName>
        <fullName evidence="3">Small nuclear rna activating complex snapc subunit snap43</fullName>
    </recommendedName>
</protein>
<feature type="region of interest" description="Disordered" evidence="1">
    <location>
        <begin position="299"/>
        <end position="324"/>
    </location>
</feature>
<dbReference type="InterPro" id="IPR019188">
    <property type="entry name" value="SNAPC1"/>
</dbReference>
<dbReference type="GO" id="GO:0042796">
    <property type="term" value="P:snRNA transcription by RNA polymerase III"/>
    <property type="evidence" value="ECO:0007669"/>
    <property type="project" value="TreeGrafter"/>
</dbReference>
<reference evidence="2" key="1">
    <citation type="submission" date="2017-01" db="EMBL/GenBank/DDBJ databases">
        <title>A deep insight into the sialotranscriptome of adult male and female Cluex tarsalis mosquitoes.</title>
        <authorList>
            <person name="Ribeiro J.M."/>
            <person name="Moreira F."/>
            <person name="Bernard K.A."/>
            <person name="Calvo E."/>
        </authorList>
    </citation>
    <scope>NUCLEOTIDE SEQUENCE</scope>
    <source>
        <strain evidence="2">Kern County</strain>
        <tissue evidence="2">Salivary glands</tissue>
    </source>
</reference>
<dbReference type="EMBL" id="GFDL01001525">
    <property type="protein sequence ID" value="JAV33520.1"/>
    <property type="molecule type" value="Transcribed_RNA"/>
</dbReference>
<accession>A0A1Q3G161</accession>
<evidence type="ECO:0000313" key="2">
    <source>
        <dbReference type="EMBL" id="JAV33520.1"/>
    </source>
</evidence>
<evidence type="ECO:0000256" key="1">
    <source>
        <dbReference type="SAM" id="MobiDB-lite"/>
    </source>
</evidence>
<evidence type="ECO:0008006" key="3">
    <source>
        <dbReference type="Google" id="ProtNLM"/>
    </source>
</evidence>
<proteinExistence type="predicted"/>